<dbReference type="EMBL" id="KE525331">
    <property type="protein sequence ID" value="KFB47419.1"/>
    <property type="molecule type" value="Genomic_DNA"/>
</dbReference>
<dbReference type="VEuPathDB" id="VectorBase:ASIC015668"/>
<organism evidence="1">
    <name type="scientific">Anopheles sinensis</name>
    <name type="common">Mosquito</name>
    <dbReference type="NCBI Taxonomy" id="74873"/>
    <lineage>
        <taxon>Eukaryota</taxon>
        <taxon>Metazoa</taxon>
        <taxon>Ecdysozoa</taxon>
        <taxon>Arthropoda</taxon>
        <taxon>Hexapoda</taxon>
        <taxon>Insecta</taxon>
        <taxon>Pterygota</taxon>
        <taxon>Neoptera</taxon>
        <taxon>Endopterygota</taxon>
        <taxon>Diptera</taxon>
        <taxon>Nematocera</taxon>
        <taxon>Culicoidea</taxon>
        <taxon>Culicidae</taxon>
        <taxon>Anophelinae</taxon>
        <taxon>Anopheles</taxon>
    </lineage>
</organism>
<proteinExistence type="predicted"/>
<protein>
    <submittedName>
        <fullName evidence="1 2">Uncharacterized protein</fullName>
    </submittedName>
</protein>
<gene>
    <name evidence="1" type="ORF">ZHAS_00015668</name>
</gene>
<dbReference type="Proteomes" id="UP000030765">
    <property type="component" value="Unassembled WGS sequence"/>
</dbReference>
<dbReference type="AlphaFoldDB" id="A0A084WB25"/>
<keyword evidence="3" id="KW-1185">Reference proteome</keyword>
<name>A0A084WB25_ANOSI</name>
<reference evidence="2" key="2">
    <citation type="submission" date="2020-05" db="UniProtKB">
        <authorList>
            <consortium name="EnsemblMetazoa"/>
        </authorList>
    </citation>
    <scope>IDENTIFICATION</scope>
</reference>
<evidence type="ECO:0000313" key="2">
    <source>
        <dbReference type="EnsemblMetazoa" id="ASIC015668-PA"/>
    </source>
</evidence>
<sequence length="69" mass="7571">MAAASVAAEAQQLLGFGTNVESIFRMNLFAERQLQAKGSNVLAGFLISGDREDIRRRASTKSRRRGKCI</sequence>
<evidence type="ECO:0000313" key="3">
    <source>
        <dbReference type="Proteomes" id="UP000030765"/>
    </source>
</evidence>
<reference evidence="1 3" key="1">
    <citation type="journal article" date="2014" name="BMC Genomics">
        <title>Genome sequence of Anopheles sinensis provides insight into genetics basis of mosquito competence for malaria parasites.</title>
        <authorList>
            <person name="Zhou D."/>
            <person name="Zhang D."/>
            <person name="Ding G."/>
            <person name="Shi L."/>
            <person name="Hou Q."/>
            <person name="Ye Y."/>
            <person name="Xu Y."/>
            <person name="Zhou H."/>
            <person name="Xiong C."/>
            <person name="Li S."/>
            <person name="Yu J."/>
            <person name="Hong S."/>
            <person name="Yu X."/>
            <person name="Zou P."/>
            <person name="Chen C."/>
            <person name="Chang X."/>
            <person name="Wang W."/>
            <person name="Lv Y."/>
            <person name="Sun Y."/>
            <person name="Ma L."/>
            <person name="Shen B."/>
            <person name="Zhu C."/>
        </authorList>
    </citation>
    <scope>NUCLEOTIDE SEQUENCE [LARGE SCALE GENOMIC DNA]</scope>
</reference>
<accession>A0A084WB25</accession>
<evidence type="ECO:0000313" key="1">
    <source>
        <dbReference type="EMBL" id="KFB47419.1"/>
    </source>
</evidence>
<dbReference type="EMBL" id="ATLV01022303">
    <property type="status" value="NOT_ANNOTATED_CDS"/>
    <property type="molecule type" value="Genomic_DNA"/>
</dbReference>
<dbReference type="EnsemblMetazoa" id="ASIC015668-RA">
    <property type="protein sequence ID" value="ASIC015668-PA"/>
    <property type="gene ID" value="ASIC015668"/>
</dbReference>